<gene>
    <name evidence="3" type="ORF">BJ991_001973</name>
</gene>
<evidence type="ECO:0000259" key="2">
    <source>
        <dbReference type="Pfam" id="PF00144"/>
    </source>
</evidence>
<feature type="transmembrane region" description="Helical" evidence="1">
    <location>
        <begin position="479"/>
        <end position="500"/>
    </location>
</feature>
<comment type="caution">
    <text evidence="3">The sequence shown here is derived from an EMBL/GenBank/DDBJ whole genome shotgun (WGS) entry which is preliminary data.</text>
</comment>
<keyword evidence="1" id="KW-1133">Transmembrane helix</keyword>
<dbReference type="PANTHER" id="PTHR46825">
    <property type="entry name" value="D-ALANYL-D-ALANINE-CARBOXYPEPTIDASE/ENDOPEPTIDASE AMPH"/>
    <property type="match status" value="1"/>
</dbReference>
<evidence type="ECO:0000313" key="3">
    <source>
        <dbReference type="EMBL" id="NYE19945.1"/>
    </source>
</evidence>
<dbReference type="InterPro" id="IPR001466">
    <property type="entry name" value="Beta-lactam-related"/>
</dbReference>
<proteinExistence type="predicted"/>
<feature type="transmembrane region" description="Helical" evidence="1">
    <location>
        <begin position="447"/>
        <end position="467"/>
    </location>
</feature>
<accession>A0A7Y9KJN1</accession>
<keyword evidence="1" id="KW-0472">Membrane</keyword>
<organism evidence="3 4">
    <name type="scientific">Microbacterium immunditiarum</name>
    <dbReference type="NCBI Taxonomy" id="337480"/>
    <lineage>
        <taxon>Bacteria</taxon>
        <taxon>Bacillati</taxon>
        <taxon>Actinomycetota</taxon>
        <taxon>Actinomycetes</taxon>
        <taxon>Micrococcales</taxon>
        <taxon>Microbacteriaceae</taxon>
        <taxon>Microbacterium</taxon>
    </lineage>
</organism>
<dbReference type="SUPFAM" id="SSF56601">
    <property type="entry name" value="beta-lactamase/transpeptidase-like"/>
    <property type="match status" value="1"/>
</dbReference>
<feature type="domain" description="Beta-lactamase-related" evidence="2">
    <location>
        <begin position="52"/>
        <end position="364"/>
    </location>
</feature>
<dbReference type="RefSeq" id="WP_179489590.1">
    <property type="nucleotide sequence ID" value="NZ_JACCBV010000001.1"/>
</dbReference>
<dbReference type="Gene3D" id="3.40.710.10">
    <property type="entry name" value="DD-peptidase/beta-lactamase superfamily"/>
    <property type="match status" value="1"/>
</dbReference>
<dbReference type="InterPro" id="IPR050491">
    <property type="entry name" value="AmpC-like"/>
</dbReference>
<reference evidence="3 4" key="1">
    <citation type="submission" date="2020-07" db="EMBL/GenBank/DDBJ databases">
        <title>Sequencing the genomes of 1000 actinobacteria strains.</title>
        <authorList>
            <person name="Klenk H.-P."/>
        </authorList>
    </citation>
    <scope>NUCLEOTIDE SEQUENCE [LARGE SCALE GENOMIC DNA]</scope>
    <source>
        <strain evidence="3 4">DSM 24662</strain>
    </source>
</reference>
<feature type="transmembrane region" description="Helical" evidence="1">
    <location>
        <begin position="421"/>
        <end position="441"/>
    </location>
</feature>
<dbReference type="InterPro" id="IPR012338">
    <property type="entry name" value="Beta-lactam/transpept-like"/>
</dbReference>
<dbReference type="AlphaFoldDB" id="A0A7Y9KJN1"/>
<dbReference type="Proteomes" id="UP000576969">
    <property type="component" value="Unassembled WGS sequence"/>
</dbReference>
<feature type="transmembrane region" description="Helical" evidence="1">
    <location>
        <begin position="382"/>
        <end position="401"/>
    </location>
</feature>
<dbReference type="Pfam" id="PF00144">
    <property type="entry name" value="Beta-lactamase"/>
    <property type="match status" value="1"/>
</dbReference>
<protein>
    <submittedName>
        <fullName evidence="3">CubicO group peptidase (Beta-lactamase class C family)</fullName>
    </submittedName>
</protein>
<evidence type="ECO:0000313" key="4">
    <source>
        <dbReference type="Proteomes" id="UP000576969"/>
    </source>
</evidence>
<keyword evidence="4" id="KW-1185">Reference proteome</keyword>
<evidence type="ECO:0000256" key="1">
    <source>
        <dbReference type="SAM" id="Phobius"/>
    </source>
</evidence>
<name>A0A7Y9KJN1_9MICO</name>
<dbReference type="EMBL" id="JACCBV010000001">
    <property type="protein sequence ID" value="NYE19945.1"/>
    <property type="molecule type" value="Genomic_DNA"/>
</dbReference>
<keyword evidence="1" id="KW-0812">Transmembrane</keyword>
<sequence length="501" mass="51816">MAFTGERTRTATVMGLVALLAGAGALMVAPSAPLLGPETSGDPALAAAVRAAIDDPIGYNGLSVALIENGEVRYAGIGPSGAPGHPQIDEHTRFEIGSATKTFTAAVLADMIASGLVQPTSTLGELLPTAGPGIADITLEELASHRSGLPRQYSDGLAETWRVLSLLAGNPGNPYAGRSTEWMSSVVAPTVVPDAKAGTVEYSNVGMSLLGLALAERAGTGYPQLAAERVFEPLGMSDTEFILEGSDLPANGAIGDRPNGSFAEPWRGDGYIPAGIGTVSSAHDMAAFVSAVLDGSAPGVDAATPRFDVKHGLQVGYAWVTLDVDGTPITSHNGETGTFTSFIGFDPASKTGVVVLSNTARSVDSVGMRLLGVEALPYEPELATLVVTIVLLVASPLYLILLALRRKPYRWFRAAPDRLRVIAAVAAGVATLTLARLAGSWQLVPGWLWAVAVVVAAAGVAGLVLRWRDLRWRAGGAGWWRYGTTTFGVLASAALLALSLA</sequence>
<dbReference type="PANTHER" id="PTHR46825:SF7">
    <property type="entry name" value="D-ALANYL-D-ALANINE CARBOXYPEPTIDASE"/>
    <property type="match status" value="1"/>
</dbReference>